<keyword evidence="7" id="KW-1185">Reference proteome</keyword>
<evidence type="ECO:0000256" key="3">
    <source>
        <dbReference type="ARBA" id="ARBA00022525"/>
    </source>
</evidence>
<proteinExistence type="inferred from homology"/>
<dbReference type="PANTHER" id="PTHR11610">
    <property type="entry name" value="LIPASE"/>
    <property type="match status" value="1"/>
</dbReference>
<dbReference type="PRINTS" id="PR00821">
    <property type="entry name" value="TAGLIPASE"/>
</dbReference>
<dbReference type="SUPFAM" id="SSF53474">
    <property type="entry name" value="alpha/beta-Hydrolases"/>
    <property type="match status" value="1"/>
</dbReference>
<reference evidence="6 7" key="1">
    <citation type="submission" date="2020-04" db="EMBL/GenBank/DDBJ databases">
        <authorList>
            <person name="Alioto T."/>
            <person name="Alioto T."/>
            <person name="Gomez Garrido J."/>
        </authorList>
    </citation>
    <scope>NUCLEOTIDE SEQUENCE [LARGE SCALE GENOMIC DNA]</scope>
</reference>
<dbReference type="GO" id="GO:0016042">
    <property type="term" value="P:lipid catabolic process"/>
    <property type="evidence" value="ECO:0007669"/>
    <property type="project" value="TreeGrafter"/>
</dbReference>
<evidence type="ECO:0000259" key="5">
    <source>
        <dbReference type="Pfam" id="PF00151"/>
    </source>
</evidence>
<dbReference type="GO" id="GO:0016298">
    <property type="term" value="F:lipase activity"/>
    <property type="evidence" value="ECO:0007669"/>
    <property type="project" value="InterPro"/>
</dbReference>
<gene>
    <name evidence="6" type="ORF">CLODIP_2_CD06200</name>
</gene>
<comment type="similarity">
    <text evidence="2 4">Belongs to the AB hydrolase superfamily. Lipase family.</text>
</comment>
<feature type="domain" description="Lipase" evidence="5">
    <location>
        <begin position="52"/>
        <end position="319"/>
    </location>
</feature>
<dbReference type="OrthoDB" id="199913at2759"/>
<evidence type="ECO:0000256" key="1">
    <source>
        <dbReference type="ARBA" id="ARBA00004613"/>
    </source>
</evidence>
<dbReference type="InterPro" id="IPR013818">
    <property type="entry name" value="Lipase"/>
</dbReference>
<sequence length="381" mass="42216">MDPPHGFGIWMLCILSGWPGGPPGRLLNGDAWVQIAPVQKGSGVCQDIRPGIDITFHLYRFYDGHDAEDYKILITYDKENLTAAGINPDYPTVFYAHGYLAGPDSIESRTIRRAYAARGGYNFVTVGWRPLAGGPFYHSAVENVGPLGYQIAQMLDFMEKNAGPLKDLHLIGNNLGAHAMGVAARRTYVVRVPRITGFDPAMANISNFPLEQRLDPGDAYFVDVIDTDSPSEKRPHDFGHANFYISRAKPTKCHVPRILRFPSNYYRRAFCGHGRAFEVYARSVLHENAFPAMHCASYTAFRQGLCRDPSEAVPMGFKAPNSARGNYFLFNEKQLFGLGNALGAQQTSNQIGLRRSAPPTSASTNGYLVKQIQDFLGFQRA</sequence>
<dbReference type="InterPro" id="IPR000734">
    <property type="entry name" value="TAG_lipase"/>
</dbReference>
<dbReference type="Pfam" id="PF00151">
    <property type="entry name" value="Lipase"/>
    <property type="match status" value="1"/>
</dbReference>
<dbReference type="GO" id="GO:0005615">
    <property type="term" value="C:extracellular space"/>
    <property type="evidence" value="ECO:0007669"/>
    <property type="project" value="TreeGrafter"/>
</dbReference>
<comment type="caution">
    <text evidence="6">The sequence shown here is derived from an EMBL/GenBank/DDBJ whole genome shotgun (WGS) entry which is preliminary data.</text>
</comment>
<evidence type="ECO:0000256" key="4">
    <source>
        <dbReference type="RuleBase" id="RU004262"/>
    </source>
</evidence>
<dbReference type="InterPro" id="IPR029058">
    <property type="entry name" value="AB_hydrolase_fold"/>
</dbReference>
<dbReference type="GO" id="GO:0017171">
    <property type="term" value="F:serine hydrolase activity"/>
    <property type="evidence" value="ECO:0007669"/>
    <property type="project" value="TreeGrafter"/>
</dbReference>
<evidence type="ECO:0000313" key="7">
    <source>
        <dbReference type="Proteomes" id="UP000494165"/>
    </source>
</evidence>
<evidence type="ECO:0000313" key="6">
    <source>
        <dbReference type="EMBL" id="CAB3365448.1"/>
    </source>
</evidence>
<protein>
    <recommendedName>
        <fullName evidence="5">Lipase domain-containing protein</fullName>
    </recommendedName>
</protein>
<evidence type="ECO:0000256" key="2">
    <source>
        <dbReference type="ARBA" id="ARBA00010701"/>
    </source>
</evidence>
<dbReference type="AlphaFoldDB" id="A0A8S1CDK0"/>
<name>A0A8S1CDK0_9INSE</name>
<comment type="subcellular location">
    <subcellularLocation>
        <location evidence="1">Secreted</location>
    </subcellularLocation>
</comment>
<keyword evidence="3" id="KW-0964">Secreted</keyword>
<organism evidence="6 7">
    <name type="scientific">Cloeon dipterum</name>
    <dbReference type="NCBI Taxonomy" id="197152"/>
    <lineage>
        <taxon>Eukaryota</taxon>
        <taxon>Metazoa</taxon>
        <taxon>Ecdysozoa</taxon>
        <taxon>Arthropoda</taxon>
        <taxon>Hexapoda</taxon>
        <taxon>Insecta</taxon>
        <taxon>Pterygota</taxon>
        <taxon>Palaeoptera</taxon>
        <taxon>Ephemeroptera</taxon>
        <taxon>Pisciforma</taxon>
        <taxon>Baetidae</taxon>
        <taxon>Cloeon</taxon>
    </lineage>
</organism>
<accession>A0A8S1CDK0</accession>
<dbReference type="Gene3D" id="3.40.50.1820">
    <property type="entry name" value="alpha/beta hydrolase"/>
    <property type="match status" value="1"/>
</dbReference>
<dbReference type="PANTHER" id="PTHR11610:SF169">
    <property type="entry name" value="GH15759P-RELATED"/>
    <property type="match status" value="1"/>
</dbReference>
<dbReference type="EMBL" id="CADEPI010000020">
    <property type="protein sequence ID" value="CAB3365448.1"/>
    <property type="molecule type" value="Genomic_DNA"/>
</dbReference>
<dbReference type="Proteomes" id="UP000494165">
    <property type="component" value="Unassembled WGS sequence"/>
</dbReference>